<organism evidence="2 3">
    <name type="scientific">Vreelandella hamiltonii</name>
    <dbReference type="NCBI Taxonomy" id="502829"/>
    <lineage>
        <taxon>Bacteria</taxon>
        <taxon>Pseudomonadati</taxon>
        <taxon>Pseudomonadota</taxon>
        <taxon>Gammaproteobacteria</taxon>
        <taxon>Oceanospirillales</taxon>
        <taxon>Halomonadaceae</taxon>
        <taxon>Vreelandella</taxon>
    </lineage>
</organism>
<evidence type="ECO:0000313" key="2">
    <source>
        <dbReference type="EMBL" id="GGW35792.1"/>
    </source>
</evidence>
<comment type="caution">
    <text evidence="2">The sequence shown here is derived from an EMBL/GenBank/DDBJ whole genome shotgun (WGS) entry which is preliminary data.</text>
</comment>
<protein>
    <submittedName>
        <fullName evidence="2">Uncharacterized protein</fullName>
    </submittedName>
</protein>
<name>A0A8H9LTY9_9GAMM</name>
<feature type="region of interest" description="Disordered" evidence="1">
    <location>
        <begin position="1"/>
        <end position="54"/>
    </location>
</feature>
<gene>
    <name evidence="2" type="ORF">GCM10007157_29070</name>
</gene>
<evidence type="ECO:0000256" key="1">
    <source>
        <dbReference type="SAM" id="MobiDB-lite"/>
    </source>
</evidence>
<keyword evidence="3" id="KW-1185">Reference proteome</keyword>
<dbReference type="AlphaFoldDB" id="A0A8H9LTY9"/>
<reference evidence="3" key="1">
    <citation type="journal article" date="2019" name="Int. J. Syst. Evol. Microbiol.">
        <title>The Global Catalogue of Microorganisms (GCM) 10K type strain sequencing project: providing services to taxonomists for standard genome sequencing and annotation.</title>
        <authorList>
            <consortium name="The Broad Institute Genomics Platform"/>
            <consortium name="The Broad Institute Genome Sequencing Center for Infectious Disease"/>
            <person name="Wu L."/>
            <person name="Ma J."/>
        </authorList>
    </citation>
    <scope>NUCLEOTIDE SEQUENCE [LARGE SCALE GENOMIC DNA]</scope>
    <source>
        <strain evidence="3">KCTC 22154</strain>
    </source>
</reference>
<accession>A0A8H9LTY9</accession>
<dbReference type="Proteomes" id="UP000623776">
    <property type="component" value="Unassembled WGS sequence"/>
</dbReference>
<sequence length="83" mass="8942">MPNGAAYGQQNLDPQGIKRSKTKGEDIMEAAPKATSRHTQPPLPLLPSGPGGVRSLALREDLRGHHDGTQEKRTWLTGGYALI</sequence>
<proteinExistence type="predicted"/>
<evidence type="ECO:0000313" key="3">
    <source>
        <dbReference type="Proteomes" id="UP000623776"/>
    </source>
</evidence>
<dbReference type="EMBL" id="BMXN01000021">
    <property type="protein sequence ID" value="GGW35792.1"/>
    <property type="molecule type" value="Genomic_DNA"/>
</dbReference>